<protein>
    <submittedName>
        <fullName evidence="1">Uncharacterized protein</fullName>
    </submittedName>
</protein>
<comment type="caution">
    <text evidence="1">The sequence shown here is derived from an EMBL/GenBank/DDBJ whole genome shotgun (WGS) entry which is preliminary data.</text>
</comment>
<evidence type="ECO:0000313" key="2">
    <source>
        <dbReference type="Proteomes" id="UP000215459"/>
    </source>
</evidence>
<accession>A0A235B9D1</accession>
<dbReference type="EMBL" id="NOWF01000002">
    <property type="protein sequence ID" value="OYD08894.1"/>
    <property type="molecule type" value="Genomic_DNA"/>
</dbReference>
<keyword evidence="2" id="KW-1185">Reference proteome</keyword>
<sequence>MLGVFPPLLDFGWEEDPLDGGLFSFTFESADINSFNAFRSLAAWDRLVIAFTHCSIVEVAEEIRREMLRMFSVPSEIETSALFFPEDEGRRERRGLLFWEVYSFGGLMVPPSSLCIVGRSQYIHPVVHQ</sequence>
<dbReference type="Proteomes" id="UP000215459">
    <property type="component" value="Unassembled WGS sequence"/>
</dbReference>
<organism evidence="1 2">
    <name type="scientific">Paludifilum halophilum</name>
    <dbReference type="NCBI Taxonomy" id="1642702"/>
    <lineage>
        <taxon>Bacteria</taxon>
        <taxon>Bacillati</taxon>
        <taxon>Bacillota</taxon>
        <taxon>Bacilli</taxon>
        <taxon>Bacillales</taxon>
        <taxon>Thermoactinomycetaceae</taxon>
        <taxon>Paludifilum</taxon>
    </lineage>
</organism>
<dbReference type="AlphaFoldDB" id="A0A235B9D1"/>
<name>A0A235B9D1_9BACL</name>
<gene>
    <name evidence="1" type="ORF">CHM34_03680</name>
</gene>
<proteinExistence type="predicted"/>
<evidence type="ECO:0000313" key="1">
    <source>
        <dbReference type="EMBL" id="OYD08894.1"/>
    </source>
</evidence>
<reference evidence="1 2" key="1">
    <citation type="submission" date="2017-07" db="EMBL/GenBank/DDBJ databases">
        <title>The genome sequence of Paludifilum halophilum highlights mechanisms for microbial adaptation to high salt environemnts.</title>
        <authorList>
            <person name="Belbahri L."/>
        </authorList>
    </citation>
    <scope>NUCLEOTIDE SEQUENCE [LARGE SCALE GENOMIC DNA]</scope>
    <source>
        <strain evidence="1 2">DSM 102817</strain>
    </source>
</reference>